<protein>
    <submittedName>
        <fullName evidence="3">Uncharacterized protein</fullName>
    </submittedName>
</protein>
<dbReference type="AlphaFoldDB" id="A0A8R7VEY9"/>
<dbReference type="Gramene" id="TuG1812G0700005507.01.T01">
    <property type="protein sequence ID" value="TuG1812G0700005507.01.T01.cds455185"/>
    <property type="gene ID" value="TuG1812G0700005507.01"/>
</dbReference>
<reference evidence="4" key="1">
    <citation type="journal article" date="2013" name="Nature">
        <title>Draft genome of the wheat A-genome progenitor Triticum urartu.</title>
        <authorList>
            <person name="Ling H.Q."/>
            <person name="Zhao S."/>
            <person name="Liu D."/>
            <person name="Wang J."/>
            <person name="Sun H."/>
            <person name="Zhang C."/>
            <person name="Fan H."/>
            <person name="Li D."/>
            <person name="Dong L."/>
            <person name="Tao Y."/>
            <person name="Gao C."/>
            <person name="Wu H."/>
            <person name="Li Y."/>
            <person name="Cui Y."/>
            <person name="Guo X."/>
            <person name="Zheng S."/>
            <person name="Wang B."/>
            <person name="Yu K."/>
            <person name="Liang Q."/>
            <person name="Yang W."/>
            <person name="Lou X."/>
            <person name="Chen J."/>
            <person name="Feng M."/>
            <person name="Jian J."/>
            <person name="Zhang X."/>
            <person name="Luo G."/>
            <person name="Jiang Y."/>
            <person name="Liu J."/>
            <person name="Wang Z."/>
            <person name="Sha Y."/>
            <person name="Zhang B."/>
            <person name="Wu H."/>
            <person name="Tang D."/>
            <person name="Shen Q."/>
            <person name="Xue P."/>
            <person name="Zou S."/>
            <person name="Wang X."/>
            <person name="Liu X."/>
            <person name="Wang F."/>
            <person name="Yang Y."/>
            <person name="An X."/>
            <person name="Dong Z."/>
            <person name="Zhang K."/>
            <person name="Zhang X."/>
            <person name="Luo M.C."/>
            <person name="Dvorak J."/>
            <person name="Tong Y."/>
            <person name="Wang J."/>
            <person name="Yang H."/>
            <person name="Li Z."/>
            <person name="Wang D."/>
            <person name="Zhang A."/>
            <person name="Wang J."/>
        </authorList>
    </citation>
    <scope>NUCLEOTIDE SEQUENCE</scope>
    <source>
        <strain evidence="4">cv. G1812</strain>
    </source>
</reference>
<dbReference type="Gramene" id="TuG1812U0000247200.01.T01">
    <property type="protein sequence ID" value="TuG1812U0000247200.01.T01.s_cds5251"/>
    <property type="gene ID" value="TuG1812U0000247200.01"/>
</dbReference>
<reference evidence="3" key="3">
    <citation type="submission" date="2022-06" db="UniProtKB">
        <authorList>
            <consortium name="EnsemblPlants"/>
        </authorList>
    </citation>
    <scope>IDENTIFICATION</scope>
</reference>
<dbReference type="EnsemblPlants" id="TuG1812G0700005507.01.T01">
    <property type="protein sequence ID" value="TuG1812G0700005507.01.T01.cds455185"/>
    <property type="gene ID" value="TuG1812G0700005507.01"/>
</dbReference>
<evidence type="ECO:0000313" key="3">
    <source>
        <dbReference type="EnsemblPlants" id="TuG1812U0000247200.01.T01.s_cds5251"/>
    </source>
</evidence>
<evidence type="ECO:0000313" key="4">
    <source>
        <dbReference type="Proteomes" id="UP000015106"/>
    </source>
</evidence>
<keyword evidence="2" id="KW-0732">Signal</keyword>
<feature type="region of interest" description="Disordered" evidence="1">
    <location>
        <begin position="75"/>
        <end position="111"/>
    </location>
</feature>
<dbReference type="Proteomes" id="UP000015106">
    <property type="component" value="Chromosome 7"/>
</dbReference>
<feature type="chain" id="PRO_5044693350" evidence="2">
    <location>
        <begin position="21"/>
        <end position="138"/>
    </location>
</feature>
<proteinExistence type="predicted"/>
<feature type="signal peptide" evidence="2">
    <location>
        <begin position="1"/>
        <end position="20"/>
    </location>
</feature>
<name>A0A8R7VEY9_TRIUA</name>
<reference evidence="3" key="2">
    <citation type="submission" date="2018-03" db="EMBL/GenBank/DDBJ databases">
        <title>The Triticum urartu genome reveals the dynamic nature of wheat genome evolution.</title>
        <authorList>
            <person name="Ling H."/>
            <person name="Ma B."/>
            <person name="Shi X."/>
            <person name="Liu H."/>
            <person name="Dong L."/>
            <person name="Sun H."/>
            <person name="Cao Y."/>
            <person name="Gao Q."/>
            <person name="Zheng S."/>
            <person name="Li Y."/>
            <person name="Yu Y."/>
            <person name="Du H."/>
            <person name="Qi M."/>
            <person name="Li Y."/>
            <person name="Yu H."/>
            <person name="Cui Y."/>
            <person name="Wang N."/>
            <person name="Chen C."/>
            <person name="Wu H."/>
            <person name="Zhao Y."/>
            <person name="Zhang J."/>
            <person name="Li Y."/>
            <person name="Zhou W."/>
            <person name="Zhang B."/>
            <person name="Hu W."/>
            <person name="Eijk M."/>
            <person name="Tang J."/>
            <person name="Witsenboer H."/>
            <person name="Zhao S."/>
            <person name="Li Z."/>
            <person name="Zhang A."/>
            <person name="Wang D."/>
            <person name="Liang C."/>
        </authorList>
    </citation>
    <scope>NUCLEOTIDE SEQUENCE [LARGE SCALE GENOMIC DNA]</scope>
    <source>
        <strain evidence="3">cv. G1812</strain>
    </source>
</reference>
<accession>A0A8R7VEY9</accession>
<dbReference type="EnsemblPlants" id="TuG1812U0000247200.01.T01">
    <property type="protein sequence ID" value="TuG1812U0000247200.01.T01.s_cds5251"/>
    <property type="gene ID" value="TuG1812U0000247200.01"/>
</dbReference>
<sequence>MCLLKLILINIPMLIRNCRGCHGRSQGRGSRRRRCRSPHRKYTFLGWRRYLASIPKIQQSCISLSSSPVSFSAASEREDAAVGEGAPEPDRAGAHHLHRRRDGLLHRRRQDHPLHGQKALLRGRAGPPQEHLLQLIRL</sequence>
<evidence type="ECO:0000256" key="1">
    <source>
        <dbReference type="SAM" id="MobiDB-lite"/>
    </source>
</evidence>
<evidence type="ECO:0000256" key="2">
    <source>
        <dbReference type="SAM" id="SignalP"/>
    </source>
</evidence>
<organism evidence="3 4">
    <name type="scientific">Triticum urartu</name>
    <name type="common">Red wild einkorn</name>
    <name type="synonym">Crithodium urartu</name>
    <dbReference type="NCBI Taxonomy" id="4572"/>
    <lineage>
        <taxon>Eukaryota</taxon>
        <taxon>Viridiplantae</taxon>
        <taxon>Streptophyta</taxon>
        <taxon>Embryophyta</taxon>
        <taxon>Tracheophyta</taxon>
        <taxon>Spermatophyta</taxon>
        <taxon>Magnoliopsida</taxon>
        <taxon>Liliopsida</taxon>
        <taxon>Poales</taxon>
        <taxon>Poaceae</taxon>
        <taxon>BOP clade</taxon>
        <taxon>Pooideae</taxon>
        <taxon>Triticodae</taxon>
        <taxon>Triticeae</taxon>
        <taxon>Triticinae</taxon>
        <taxon>Triticum</taxon>
    </lineage>
</organism>
<gene>
    <name evidence="3" type="primary">LOC125526688</name>
</gene>
<keyword evidence="4" id="KW-1185">Reference proteome</keyword>
<feature type="compositionally biased region" description="Basic residues" evidence="1">
    <location>
        <begin position="94"/>
        <end position="110"/>
    </location>
</feature>